<name>A0A853JAJ7_9GAMM</name>
<dbReference type="AlphaFoldDB" id="A0A853JAJ7"/>
<proteinExistence type="predicted"/>
<dbReference type="InterPro" id="IPR012433">
    <property type="entry name" value="Imm11"/>
</dbReference>
<comment type="caution">
    <text evidence="2">The sequence shown here is derived from an EMBL/GenBank/DDBJ whole genome shotgun (WGS) entry which is preliminary data.</text>
</comment>
<dbReference type="EMBL" id="JACCKA010000050">
    <property type="protein sequence ID" value="NZA26256.1"/>
    <property type="molecule type" value="Genomic_DNA"/>
</dbReference>
<feature type="domain" description="Immunity MXAN-0049 protein" evidence="1">
    <location>
        <begin position="27"/>
        <end position="182"/>
    </location>
</feature>
<accession>A0A853JAJ7</accession>
<evidence type="ECO:0000313" key="2">
    <source>
        <dbReference type="EMBL" id="NZA26256.1"/>
    </source>
</evidence>
<evidence type="ECO:0000313" key="3">
    <source>
        <dbReference type="Proteomes" id="UP000578091"/>
    </source>
</evidence>
<sequence length="187" mass="20947">MYFELEVEIGQKYGVIEWPTVPDGVFGFQASDLITVSVPEPVVFLVDNTGEHPPIDFVTSFMPVFSNRLVDAFRRAGVDNMQTFKAFLKNPVTGETWDSYQVVNVLGKIACADLVNSVYEGPDGMDYEFEELVIDTDRANGALLFRLAESHGMIIVNNSVLDYMYDKDDDPIFDGVDFIPIKSTHSI</sequence>
<dbReference type="RefSeq" id="WP_180678052.1">
    <property type="nucleotide sequence ID" value="NZ_JACCKA010000050.1"/>
</dbReference>
<protein>
    <recommendedName>
        <fullName evidence="1">Immunity MXAN-0049 protein domain-containing protein</fullName>
    </recommendedName>
</protein>
<evidence type="ECO:0000259" key="1">
    <source>
        <dbReference type="Pfam" id="PF07791"/>
    </source>
</evidence>
<keyword evidence="3" id="KW-1185">Reference proteome</keyword>
<dbReference type="Pfam" id="PF07791">
    <property type="entry name" value="Imm11"/>
    <property type="match status" value="1"/>
</dbReference>
<dbReference type="Proteomes" id="UP000578091">
    <property type="component" value="Unassembled WGS sequence"/>
</dbReference>
<organism evidence="2 3">
    <name type="scientific">Luteimonas salinisoli</name>
    <dbReference type="NCBI Taxonomy" id="2752307"/>
    <lineage>
        <taxon>Bacteria</taxon>
        <taxon>Pseudomonadati</taxon>
        <taxon>Pseudomonadota</taxon>
        <taxon>Gammaproteobacteria</taxon>
        <taxon>Lysobacterales</taxon>
        <taxon>Lysobacteraceae</taxon>
        <taxon>Luteimonas</taxon>
    </lineage>
</organism>
<gene>
    <name evidence="2" type="ORF">H0E84_07640</name>
</gene>
<reference evidence="2 3" key="1">
    <citation type="submission" date="2020-07" db="EMBL/GenBank/DDBJ databases">
        <title>Luteimonas sp. SJ-92.</title>
        <authorList>
            <person name="Huang X.-X."/>
            <person name="Xu L."/>
            <person name="Sun J.-Q."/>
        </authorList>
    </citation>
    <scope>NUCLEOTIDE SEQUENCE [LARGE SCALE GENOMIC DNA]</scope>
    <source>
        <strain evidence="2 3">SJ-92</strain>
    </source>
</reference>